<dbReference type="STRING" id="710685.MycrhN_2554"/>
<accession>G8RX91</accession>
<dbReference type="Proteomes" id="UP000005442">
    <property type="component" value="Chromosome"/>
</dbReference>
<reference evidence="1 2" key="1">
    <citation type="submission" date="2011-12" db="EMBL/GenBank/DDBJ databases">
        <title>Complete sequence of Mycobacterium rhodesiae NBB3.</title>
        <authorList>
            <consortium name="US DOE Joint Genome Institute"/>
            <person name="Lucas S."/>
            <person name="Han J."/>
            <person name="Lapidus A."/>
            <person name="Cheng J.-F."/>
            <person name="Goodwin L."/>
            <person name="Pitluck S."/>
            <person name="Peters L."/>
            <person name="Mikhailova N."/>
            <person name="Gu W."/>
            <person name="Detter J.C."/>
            <person name="Han C."/>
            <person name="Tapia R."/>
            <person name="Land M."/>
            <person name="Hauser L."/>
            <person name="Kyrpides N."/>
            <person name="Ivanova N."/>
            <person name="Pagani I."/>
            <person name="Mattes T."/>
            <person name="Holmes A."/>
            <person name="Rutledge P."/>
            <person name="Paulsen I."/>
            <person name="Coleman N."/>
            <person name="Woyke T."/>
        </authorList>
    </citation>
    <scope>NUCLEOTIDE SEQUENCE [LARGE SCALE GENOMIC DNA]</scope>
    <source>
        <strain evidence="1 2">NBB3</strain>
    </source>
</reference>
<dbReference type="EMBL" id="CP003169">
    <property type="protein sequence ID" value="AEV73139.1"/>
    <property type="molecule type" value="Genomic_DNA"/>
</dbReference>
<dbReference type="KEGG" id="mrh:MycrhN_2554"/>
<dbReference type="AlphaFoldDB" id="G8RX91"/>
<evidence type="ECO:0000313" key="1">
    <source>
        <dbReference type="EMBL" id="AEV73139.1"/>
    </source>
</evidence>
<dbReference type="OrthoDB" id="4378081at2"/>
<gene>
    <name evidence="1" type="ordered locus">MycrhN_2554</name>
</gene>
<keyword evidence="2" id="KW-1185">Reference proteome</keyword>
<dbReference type="HOGENOM" id="CLU_743584_0_0_11"/>
<evidence type="ECO:0000313" key="2">
    <source>
        <dbReference type="Proteomes" id="UP000005442"/>
    </source>
</evidence>
<dbReference type="RefSeq" id="WP_014210949.1">
    <property type="nucleotide sequence ID" value="NC_016604.1"/>
</dbReference>
<protein>
    <submittedName>
        <fullName evidence="1">Uncharacterized protein</fullName>
    </submittedName>
</protein>
<dbReference type="PATRIC" id="fig|710685.3.peg.2549"/>
<name>G8RX91_MYCRN</name>
<sequence length="369" mass="39595">MPGITDRGSILVNELSDGVRVDDIWVELQNAVTVYNEHKTTVASLLSYPTIQAAAPIAQGLRQEAFERASEHGVPTAMNPTPDVLKLGFQYADWDKSTRFTALALRDMSSEQVTARVSAIMDADARLVQGLVLQRLFDPTPGENDFAHTVYGLWNGDSIVPPRYMGKSFTGSHNHYLVSQGAEIDSGDVEAAMALVTEHGYGLGADSGSQLILLVNAGAEAEAVQSWRAGEENANGQTARFDFIPSSNAPTYLTQSSIVGALPPTDVDGVPVLGSYGKAWVIESMLVPAGYFAVFATGGPNSEQNVIARRMHPSPAWQGLRLIEGNWAKYPLVESFFQRGLGTGVRHRGAASVMQIKASGSYVAPTVNL</sequence>
<proteinExistence type="predicted"/>
<dbReference type="eggNOG" id="ENOG5033RUQ">
    <property type="taxonomic scope" value="Bacteria"/>
</dbReference>
<organism evidence="1 2">
    <name type="scientific">Mycolicibacterium rhodesiae (strain NBB3)</name>
    <name type="common">Mycobacterium rhodesiae</name>
    <dbReference type="NCBI Taxonomy" id="710685"/>
    <lineage>
        <taxon>Bacteria</taxon>
        <taxon>Bacillati</taxon>
        <taxon>Actinomycetota</taxon>
        <taxon>Actinomycetes</taxon>
        <taxon>Mycobacteriales</taxon>
        <taxon>Mycobacteriaceae</taxon>
        <taxon>Mycolicibacterium</taxon>
    </lineage>
</organism>